<dbReference type="STRING" id="1234679.BN424_2363"/>
<evidence type="ECO:0000313" key="1">
    <source>
        <dbReference type="EMBL" id="CCO11803.2"/>
    </source>
</evidence>
<proteinExistence type="predicted"/>
<dbReference type="RefSeq" id="WP_015076929.1">
    <property type="nucleotide sequence ID" value="NC_019425.2"/>
</dbReference>
<accession>K8EIY4</accession>
<dbReference type="HOGENOM" id="CLU_185129_0_0_9"/>
<evidence type="ECO:0000313" key="2">
    <source>
        <dbReference type="Proteomes" id="UP000000212"/>
    </source>
</evidence>
<protein>
    <submittedName>
        <fullName evidence="1">Uncharacterized protein</fullName>
    </submittedName>
</protein>
<dbReference type="KEGG" id="cml:BN424_2363"/>
<sequence>MIVNVISSLLLFCVGIGAGYQVANLGTIQSMRERKAIQQYFDCASNDFTYFYAGIDDNYIVSLESKVFLVKFSLSRPTQIVYCVEDETGYQSEA</sequence>
<organism evidence="1 2">
    <name type="scientific">Carnobacterium maltaromaticum LMA28</name>
    <dbReference type="NCBI Taxonomy" id="1234679"/>
    <lineage>
        <taxon>Bacteria</taxon>
        <taxon>Bacillati</taxon>
        <taxon>Bacillota</taxon>
        <taxon>Bacilli</taxon>
        <taxon>Lactobacillales</taxon>
        <taxon>Carnobacteriaceae</taxon>
        <taxon>Carnobacterium</taxon>
    </lineage>
</organism>
<dbReference type="OrthoDB" id="2191577at2"/>
<gene>
    <name evidence="1" type="ORF">BN424_2363</name>
</gene>
<keyword evidence="2" id="KW-1185">Reference proteome</keyword>
<dbReference type="Proteomes" id="UP000000212">
    <property type="component" value="Chromosome"/>
</dbReference>
<dbReference type="EMBL" id="HE999757">
    <property type="protein sequence ID" value="CCO11803.2"/>
    <property type="molecule type" value="Genomic_DNA"/>
</dbReference>
<reference evidence="2" key="1">
    <citation type="journal article" date="2013" name="Genome Announc.">
        <title>Complete Chromosome Sequence of Carnobacterium maltaromaticum LMA 28.</title>
        <authorList>
            <person name="Cailliez-Grimal C."/>
            <person name="Chaillou S."/>
            <person name="Anba-Mondoloni J."/>
            <person name="Loux V."/>
            <person name="Afzal M.I."/>
            <person name="Rahman A."/>
            <person name="Kergourlay G."/>
            <person name="Champomier-Verges M.C."/>
            <person name="Zagorec M."/>
            <person name="Dalgaard P."/>
            <person name="Leisner J.J."/>
            <person name="Prevost H."/>
            <person name="Revol-Junelles A.M."/>
            <person name="Borges F."/>
        </authorList>
    </citation>
    <scope>NUCLEOTIDE SEQUENCE</scope>
    <source>
        <strain evidence="2">LMA28</strain>
    </source>
</reference>
<dbReference type="AlphaFoldDB" id="K8EIY4"/>
<name>K8EIY4_CARML</name>
<dbReference type="eggNOG" id="ENOG502ZPUA">
    <property type="taxonomic scope" value="Bacteria"/>
</dbReference>